<comment type="caution">
    <text evidence="2">The sequence shown here is derived from an EMBL/GenBank/DDBJ whole genome shotgun (WGS) entry which is preliminary data.</text>
</comment>
<gene>
    <name evidence="2" type="ORF">IKE_05692</name>
</gene>
<dbReference type="RefSeq" id="WP_000771915.1">
    <property type="nucleotide sequence ID" value="NZ_KB976269.1"/>
</dbReference>
<sequence>MKLLSKKIMSRLIVGALSMSVLTPSISAESTTSQKTKINLMEKAEANSTALMVEKSTGIKDVLNTLKI</sequence>
<reference evidence="2 3" key="1">
    <citation type="submission" date="2012-12" db="EMBL/GenBank/DDBJ databases">
        <title>The Genome Sequence of Bacillus cereus VD196.</title>
        <authorList>
            <consortium name="The Broad Institute Genome Sequencing Platform"/>
            <consortium name="The Broad Institute Genome Sequencing Center for Infectious Disease"/>
            <person name="Feldgarden M."/>
            <person name="Van der Auwera G.A."/>
            <person name="Mahillon J."/>
            <person name="Duprez V."/>
            <person name="Timmery S."/>
            <person name="Mattelet C."/>
            <person name="Dierick K."/>
            <person name="Sun M."/>
            <person name="Yu Z."/>
            <person name="Zhu L."/>
            <person name="Hu X."/>
            <person name="Shank E.B."/>
            <person name="Swiecicka I."/>
            <person name="Hansen B.M."/>
            <person name="Andrup L."/>
            <person name="Walker B."/>
            <person name="Young S.K."/>
            <person name="Zeng Q."/>
            <person name="Gargeya S."/>
            <person name="Fitzgerald M."/>
            <person name="Haas B."/>
            <person name="Abouelleil A."/>
            <person name="Alvarado L."/>
            <person name="Arachchi H.M."/>
            <person name="Berlin A.M."/>
            <person name="Chapman S.B."/>
            <person name="Dewar J."/>
            <person name="Goldberg J."/>
            <person name="Griggs A."/>
            <person name="Gujja S."/>
            <person name="Hansen M."/>
            <person name="Howarth C."/>
            <person name="Imamovic A."/>
            <person name="Larimer J."/>
            <person name="McCowan C."/>
            <person name="Murphy C."/>
            <person name="Neiman D."/>
            <person name="Pearson M."/>
            <person name="Priest M."/>
            <person name="Roberts A."/>
            <person name="Saif S."/>
            <person name="Shea T."/>
            <person name="Sisk P."/>
            <person name="Sykes S."/>
            <person name="Wortman J."/>
            <person name="Nusbaum C."/>
            <person name="Birren B."/>
        </authorList>
    </citation>
    <scope>NUCLEOTIDE SEQUENCE [LARGE SCALE GENOMIC DNA]</scope>
    <source>
        <strain evidence="2 3">VD196</strain>
    </source>
</reference>
<evidence type="ECO:0000313" key="2">
    <source>
        <dbReference type="EMBL" id="EOO62413.1"/>
    </source>
</evidence>
<evidence type="ECO:0000256" key="1">
    <source>
        <dbReference type="SAM" id="SignalP"/>
    </source>
</evidence>
<accession>A0A9W5V654</accession>
<feature type="signal peptide" evidence="1">
    <location>
        <begin position="1"/>
        <end position="27"/>
    </location>
</feature>
<feature type="chain" id="PRO_5040962258" evidence="1">
    <location>
        <begin position="28"/>
        <end position="68"/>
    </location>
</feature>
<dbReference type="AlphaFoldDB" id="A0A9W5V654"/>
<dbReference type="EMBL" id="AHFL01000051">
    <property type="protein sequence ID" value="EOO62413.1"/>
    <property type="molecule type" value="Genomic_DNA"/>
</dbReference>
<dbReference type="Proteomes" id="UP000014023">
    <property type="component" value="Unassembled WGS sequence"/>
</dbReference>
<evidence type="ECO:0000313" key="3">
    <source>
        <dbReference type="Proteomes" id="UP000014023"/>
    </source>
</evidence>
<proteinExistence type="predicted"/>
<keyword evidence="1" id="KW-0732">Signal</keyword>
<name>A0A9W5V654_BACCE</name>
<organism evidence="2 3">
    <name type="scientific">Bacillus cereus VD196</name>
    <dbReference type="NCBI Taxonomy" id="1053243"/>
    <lineage>
        <taxon>Bacteria</taxon>
        <taxon>Bacillati</taxon>
        <taxon>Bacillota</taxon>
        <taxon>Bacilli</taxon>
        <taxon>Bacillales</taxon>
        <taxon>Bacillaceae</taxon>
        <taxon>Bacillus</taxon>
        <taxon>Bacillus cereus group</taxon>
    </lineage>
</organism>
<protein>
    <submittedName>
        <fullName evidence="2">Uncharacterized protein</fullName>
    </submittedName>
</protein>